<dbReference type="Pfam" id="PF14384">
    <property type="entry name" value="BrnA_antitoxin"/>
    <property type="match status" value="1"/>
</dbReference>
<proteinExistence type="predicted"/>
<sequence length="84" mass="9558">MTGNRKPMAPDWPTIDDDAPDLTESPWAEKLAEAPVQRGRPKSDRTKVSTTIRLDADVLERFRADGPGWQSRINDALRDWLAKR</sequence>
<keyword evidence="3" id="KW-1185">Reference proteome</keyword>
<dbReference type="Proteomes" id="UP000192903">
    <property type="component" value="Unassembled WGS sequence"/>
</dbReference>
<evidence type="ECO:0000313" key="3">
    <source>
        <dbReference type="Proteomes" id="UP000192903"/>
    </source>
</evidence>
<dbReference type="STRING" id="464029.SAMN02982989_2498"/>
<dbReference type="AlphaFoldDB" id="A0A1X7F8T0"/>
<feature type="region of interest" description="Disordered" evidence="1">
    <location>
        <begin position="1"/>
        <end position="23"/>
    </location>
</feature>
<organism evidence="2 3">
    <name type="scientific">Xaviernesmea oryzae</name>
    <dbReference type="NCBI Taxonomy" id="464029"/>
    <lineage>
        <taxon>Bacteria</taxon>
        <taxon>Pseudomonadati</taxon>
        <taxon>Pseudomonadota</taxon>
        <taxon>Alphaproteobacteria</taxon>
        <taxon>Hyphomicrobiales</taxon>
        <taxon>Rhizobiaceae</taxon>
        <taxon>Rhizobium/Agrobacterium group</taxon>
        <taxon>Xaviernesmea</taxon>
    </lineage>
</organism>
<name>A0A1X7F8T0_9HYPH</name>
<evidence type="ECO:0000313" key="2">
    <source>
        <dbReference type="EMBL" id="SMF48041.1"/>
    </source>
</evidence>
<reference evidence="3" key="1">
    <citation type="submission" date="2017-04" db="EMBL/GenBank/DDBJ databases">
        <authorList>
            <person name="Varghese N."/>
            <person name="Submissions S."/>
        </authorList>
    </citation>
    <scope>NUCLEOTIDE SEQUENCE [LARGE SCALE GENOMIC DNA]</scope>
    <source>
        <strain evidence="3">B4P</strain>
    </source>
</reference>
<dbReference type="InterPro" id="IPR025528">
    <property type="entry name" value="BrnA_antitoxin"/>
</dbReference>
<evidence type="ECO:0000256" key="1">
    <source>
        <dbReference type="SAM" id="MobiDB-lite"/>
    </source>
</evidence>
<protein>
    <submittedName>
        <fullName evidence="2">Uncharacterized conserved protein, DUF4415 family</fullName>
    </submittedName>
</protein>
<dbReference type="EMBL" id="FXAF01000006">
    <property type="protein sequence ID" value="SMF48041.1"/>
    <property type="molecule type" value="Genomic_DNA"/>
</dbReference>
<gene>
    <name evidence="2" type="ORF">SAMN02982989_2498</name>
</gene>
<accession>A0A1X7F8T0</accession>
<dbReference type="RefSeq" id="WP_085422677.1">
    <property type="nucleotide sequence ID" value="NZ_FXAF01000006.1"/>
</dbReference>